<dbReference type="InterPro" id="IPR052173">
    <property type="entry name" value="Beta-lactam_resp_regulator"/>
</dbReference>
<dbReference type="Proteomes" id="UP000199532">
    <property type="component" value="Unassembled WGS sequence"/>
</dbReference>
<evidence type="ECO:0000313" key="4">
    <source>
        <dbReference type="EMBL" id="SEI99836.1"/>
    </source>
</evidence>
<evidence type="ECO:0000313" key="5">
    <source>
        <dbReference type="Proteomes" id="UP000199532"/>
    </source>
</evidence>
<evidence type="ECO:0000259" key="3">
    <source>
        <dbReference type="Pfam" id="PF05569"/>
    </source>
</evidence>
<keyword evidence="2" id="KW-0812">Transmembrane</keyword>
<dbReference type="CDD" id="cd07341">
    <property type="entry name" value="M56_BlaR1_MecR1_like"/>
    <property type="match status" value="1"/>
</dbReference>
<evidence type="ECO:0000256" key="1">
    <source>
        <dbReference type="SAM" id="Coils"/>
    </source>
</evidence>
<dbReference type="AlphaFoldDB" id="A0A1H6V7Q0"/>
<dbReference type="RefSeq" id="WP_090336029.1">
    <property type="nucleotide sequence ID" value="NZ_FNXY01000004.1"/>
</dbReference>
<feature type="transmembrane region" description="Helical" evidence="2">
    <location>
        <begin position="54"/>
        <end position="72"/>
    </location>
</feature>
<feature type="domain" description="Peptidase M56" evidence="3">
    <location>
        <begin position="111"/>
        <end position="289"/>
    </location>
</feature>
<proteinExistence type="predicted"/>
<dbReference type="OrthoDB" id="15218at2"/>
<feature type="coiled-coil region" evidence="1">
    <location>
        <begin position="460"/>
        <end position="511"/>
    </location>
</feature>
<gene>
    <name evidence="4" type="ORF">SAMN04487995_2952</name>
</gene>
<keyword evidence="2" id="KW-0472">Membrane</keyword>
<sequence length="669" mass="75965">MNIEILNRTFFQELTQIVCKTLLHSIWQGLLLAVVAGVVLMATKKSRPALRYNLLSLALLIFVFANAFTFFLEFSTFRRGSSHSFSNTTSIGEISKLGNNAGFRNWYELSAAEVPVSFFNNFIAENAALIVVIWLLVFSYKSVRAAGGLFFIYRLKTSGKSETEEVWKNRLEILAEKLGLKRKIQFFQSGQIDVPIVTGILKPVVFVPLGFFTNLTHDQIEAILLHELAHVKRRDYLINLIQTFGENIYFFNPAVLWISSLIRDEREHCCDDLAISVLQNQQSFVEALVYFQEYKMYSASSVMAFNGRRNHLLDRVKRIIYKNNKSLNAMEKLFVTASLLTATFLIAAFSPSANVTLKMDNAKKQTELFPATSTKDAFLARKKESGKLAARKPEITVLEINNNIDTLPGKYDRIQINSGVSNIETTKNNKRYEIQEVDGQLRSLKVDGEAIPEDKFGIYQKELNEISSEVKEQRENAEIARKDAEKARGEAEILRKQADGMRIEAEKMKEAAGKMREQAAGLKALADVSRQHAEEARGLAETARIEAGKHREDAESMRKIADLNREQAAEHRKLAEEHRKLAEVSRKQAEVNRAAFQKLQEELIDDLIKEGVIKDENNLSYKLNSDELVVNGVKQAPAVHQKFKHRYVKEAGWETIYNTNGRTGINIKK</sequence>
<keyword evidence="2" id="KW-1133">Transmembrane helix</keyword>
<dbReference type="PANTHER" id="PTHR34978">
    <property type="entry name" value="POSSIBLE SENSOR-TRANSDUCER PROTEIN BLAR"/>
    <property type="match status" value="1"/>
</dbReference>
<dbReference type="InterPro" id="IPR008756">
    <property type="entry name" value="Peptidase_M56"/>
</dbReference>
<feature type="transmembrane region" description="Helical" evidence="2">
    <location>
        <begin position="333"/>
        <end position="353"/>
    </location>
</feature>
<dbReference type="PANTHER" id="PTHR34978:SF3">
    <property type="entry name" value="SLR0241 PROTEIN"/>
    <property type="match status" value="1"/>
</dbReference>
<dbReference type="STRING" id="408657.SAMN04487995_2952"/>
<dbReference type="EMBL" id="FNXY01000004">
    <property type="protein sequence ID" value="SEI99836.1"/>
    <property type="molecule type" value="Genomic_DNA"/>
</dbReference>
<evidence type="ECO:0000256" key="2">
    <source>
        <dbReference type="SAM" id="Phobius"/>
    </source>
</evidence>
<name>A0A1H6V7Q0_9BACT</name>
<accession>A0A1H6V7Q0</accession>
<reference evidence="4 5" key="1">
    <citation type="submission" date="2016-10" db="EMBL/GenBank/DDBJ databases">
        <authorList>
            <person name="de Groot N.N."/>
        </authorList>
    </citation>
    <scope>NUCLEOTIDE SEQUENCE [LARGE SCALE GENOMIC DNA]</scope>
    <source>
        <strain evidence="4 5">DSM 19938</strain>
    </source>
</reference>
<protein>
    <submittedName>
        <fullName evidence="4">BlaR1 peptidase M56</fullName>
    </submittedName>
</protein>
<organism evidence="4 5">
    <name type="scientific">Dyadobacter koreensis</name>
    <dbReference type="NCBI Taxonomy" id="408657"/>
    <lineage>
        <taxon>Bacteria</taxon>
        <taxon>Pseudomonadati</taxon>
        <taxon>Bacteroidota</taxon>
        <taxon>Cytophagia</taxon>
        <taxon>Cytophagales</taxon>
        <taxon>Spirosomataceae</taxon>
        <taxon>Dyadobacter</taxon>
    </lineage>
</organism>
<keyword evidence="5" id="KW-1185">Reference proteome</keyword>
<dbReference type="Pfam" id="PF05569">
    <property type="entry name" value="Peptidase_M56"/>
    <property type="match status" value="1"/>
</dbReference>
<feature type="transmembrane region" description="Helical" evidence="2">
    <location>
        <begin position="127"/>
        <end position="153"/>
    </location>
</feature>
<feature type="transmembrane region" description="Helical" evidence="2">
    <location>
        <begin position="22"/>
        <end position="42"/>
    </location>
</feature>
<dbReference type="Gene3D" id="3.30.2010.10">
    <property type="entry name" value="Metalloproteases ('zincins'), catalytic domain"/>
    <property type="match status" value="1"/>
</dbReference>
<keyword evidence="1" id="KW-0175">Coiled coil</keyword>